<evidence type="ECO:0000256" key="3">
    <source>
        <dbReference type="ARBA" id="ARBA00012575"/>
    </source>
</evidence>
<keyword evidence="8" id="KW-1185">Reference proteome</keyword>
<dbReference type="SUPFAM" id="SSF55040">
    <property type="entry name" value="Molybdenum cofactor biosynthesis protein C, MoaC"/>
    <property type="match status" value="1"/>
</dbReference>
<evidence type="ECO:0000313" key="7">
    <source>
        <dbReference type="EnsemblMetazoa" id="PPAI002461-PA"/>
    </source>
</evidence>
<accession>A0A1B0D4Q3</accession>
<evidence type="ECO:0000256" key="1">
    <source>
        <dbReference type="ARBA" id="ARBA00001637"/>
    </source>
</evidence>
<dbReference type="CDD" id="cd01420">
    <property type="entry name" value="MoaC_PE"/>
    <property type="match status" value="1"/>
</dbReference>
<dbReference type="Gene3D" id="3.30.70.640">
    <property type="entry name" value="Molybdopterin cofactor biosynthesis C (MoaC) domain"/>
    <property type="match status" value="1"/>
</dbReference>
<keyword evidence="4" id="KW-0501">Molybdenum cofactor biosynthesis</keyword>
<protein>
    <recommendedName>
        <fullName evidence="3">cyclic pyranopterin monophosphate synthase</fullName>
        <ecNumber evidence="3">4.6.1.17</ecNumber>
    </recommendedName>
</protein>
<sequence>MPYSCDRIETLCCASIADAAVDFGVRNVSLGHMTRDLLAAKVSSAYAGGRVRFMSTGSLSHVTPEGKAKMVDVSGKSVTQREARARAVVCVGPKISQLIRSNEIRKGDVLSVSKIAAILASKRTSEIIPLCHNIPLSLVDVTTKLNTQTHEVIVEALVRCDGKTGVEMEALTAVTVASLTIYDMCKAVSHDIVIKDVMLVAKSGGKTDYSRNSTEKPDEKEGDLKKITLKYNRDPLEDKDERFYPTPI</sequence>
<dbReference type="PANTHER" id="PTHR22960:SF0">
    <property type="entry name" value="MOLYBDENUM COFACTOR BIOSYNTHESIS PROTEIN 1"/>
    <property type="match status" value="1"/>
</dbReference>
<dbReference type="EnsemblMetazoa" id="PPAI002461-RA">
    <property type="protein sequence ID" value="PPAI002461-PA"/>
    <property type="gene ID" value="PPAI002461"/>
</dbReference>
<dbReference type="EMBL" id="AJVK01011564">
    <property type="status" value="NOT_ANNOTATED_CDS"/>
    <property type="molecule type" value="Genomic_DNA"/>
</dbReference>
<dbReference type="InterPro" id="IPR036522">
    <property type="entry name" value="MoaC_sf"/>
</dbReference>
<name>A0A1B0D4Q3_PHLPP</name>
<comment type="catalytic activity">
    <reaction evidence="1">
        <text>(8S)-3',8-cyclo-7,8-dihydroguanosine 5'-triphosphate = cyclic pyranopterin phosphate + diphosphate</text>
        <dbReference type="Rhea" id="RHEA:49580"/>
        <dbReference type="ChEBI" id="CHEBI:33019"/>
        <dbReference type="ChEBI" id="CHEBI:59648"/>
        <dbReference type="ChEBI" id="CHEBI:131766"/>
        <dbReference type="EC" id="4.6.1.17"/>
    </reaction>
</comment>
<dbReference type="GO" id="GO:0006777">
    <property type="term" value="P:Mo-molybdopterin cofactor biosynthetic process"/>
    <property type="evidence" value="ECO:0007669"/>
    <property type="project" value="UniProtKB-KW"/>
</dbReference>
<dbReference type="PANTHER" id="PTHR22960">
    <property type="entry name" value="MOLYBDOPTERIN COFACTOR SYNTHESIS PROTEIN A"/>
    <property type="match status" value="1"/>
</dbReference>
<dbReference type="InterPro" id="IPR002820">
    <property type="entry name" value="Mopterin_CF_biosynth-C_dom"/>
</dbReference>
<comment type="pathway">
    <text evidence="2">Cofactor biosynthesis; molybdopterin biosynthesis.</text>
</comment>
<organism evidence="7 8">
    <name type="scientific">Phlebotomus papatasi</name>
    <name type="common">Sandfly</name>
    <dbReference type="NCBI Taxonomy" id="29031"/>
    <lineage>
        <taxon>Eukaryota</taxon>
        <taxon>Metazoa</taxon>
        <taxon>Ecdysozoa</taxon>
        <taxon>Arthropoda</taxon>
        <taxon>Hexapoda</taxon>
        <taxon>Insecta</taxon>
        <taxon>Pterygota</taxon>
        <taxon>Neoptera</taxon>
        <taxon>Endopterygota</taxon>
        <taxon>Diptera</taxon>
        <taxon>Nematocera</taxon>
        <taxon>Psychodoidea</taxon>
        <taxon>Psychodidae</taxon>
        <taxon>Phlebotomus</taxon>
        <taxon>Phlebotomus</taxon>
    </lineage>
</organism>
<evidence type="ECO:0000313" key="8">
    <source>
        <dbReference type="Proteomes" id="UP000092462"/>
    </source>
</evidence>
<dbReference type="GO" id="GO:0061798">
    <property type="term" value="F:GTP 3',8'-cyclase activity"/>
    <property type="evidence" value="ECO:0007669"/>
    <property type="project" value="TreeGrafter"/>
</dbReference>
<keyword evidence="5" id="KW-0456">Lyase</keyword>
<reference evidence="7" key="1">
    <citation type="submission" date="2022-08" db="UniProtKB">
        <authorList>
            <consortium name="EnsemblMetazoa"/>
        </authorList>
    </citation>
    <scope>IDENTIFICATION</scope>
    <source>
        <strain evidence="7">Israel</strain>
    </source>
</reference>
<dbReference type="InterPro" id="IPR023045">
    <property type="entry name" value="MoaC"/>
</dbReference>
<dbReference type="Proteomes" id="UP000092462">
    <property type="component" value="Unassembled WGS sequence"/>
</dbReference>
<dbReference type="NCBIfam" id="TIGR00581">
    <property type="entry name" value="moaC"/>
    <property type="match status" value="1"/>
</dbReference>
<dbReference type="Pfam" id="PF01967">
    <property type="entry name" value="MoaC"/>
    <property type="match status" value="1"/>
</dbReference>
<dbReference type="AlphaFoldDB" id="A0A1B0D4Q3"/>
<dbReference type="InterPro" id="IPR050105">
    <property type="entry name" value="MoCo_biosynth_MoaA/MoaC"/>
</dbReference>
<dbReference type="NCBIfam" id="NF006870">
    <property type="entry name" value="PRK09364.1"/>
    <property type="match status" value="1"/>
</dbReference>
<feature type="domain" description="Molybdopterin cofactor biosynthesis C (MoaC)" evidence="6">
    <location>
        <begin position="70"/>
        <end position="205"/>
    </location>
</feature>
<evidence type="ECO:0000256" key="5">
    <source>
        <dbReference type="ARBA" id="ARBA00023239"/>
    </source>
</evidence>
<dbReference type="VEuPathDB" id="VectorBase:PPAI002461"/>
<proteinExistence type="predicted"/>
<evidence type="ECO:0000256" key="4">
    <source>
        <dbReference type="ARBA" id="ARBA00023150"/>
    </source>
</evidence>
<dbReference type="InterPro" id="IPR047594">
    <property type="entry name" value="MoaC_bact/euk"/>
</dbReference>
<evidence type="ECO:0000256" key="2">
    <source>
        <dbReference type="ARBA" id="ARBA00005046"/>
    </source>
</evidence>
<evidence type="ECO:0000259" key="6">
    <source>
        <dbReference type="Pfam" id="PF01967"/>
    </source>
</evidence>
<dbReference type="GO" id="GO:0061799">
    <property type="term" value="F:cyclic pyranopterin monophosphate synthase activity"/>
    <property type="evidence" value="ECO:0007669"/>
    <property type="project" value="UniProtKB-EC"/>
</dbReference>
<dbReference type="VEuPathDB" id="VectorBase:PPAPM1_007615"/>
<dbReference type="EC" id="4.6.1.17" evidence="3"/>